<dbReference type="AlphaFoldDB" id="A0A165A3L1"/>
<dbReference type="Proteomes" id="UP000077755">
    <property type="component" value="Chromosome 4"/>
</dbReference>
<dbReference type="Gene3D" id="3.40.50.1820">
    <property type="entry name" value="alpha/beta hydrolase"/>
    <property type="match status" value="1"/>
</dbReference>
<reference evidence="3" key="1">
    <citation type="journal article" date="2016" name="Nat. Genet.">
        <title>A high-quality carrot genome assembly provides new insights into carotenoid accumulation and asterid genome evolution.</title>
        <authorList>
            <person name="Iorizzo M."/>
            <person name="Ellison S."/>
            <person name="Senalik D."/>
            <person name="Zeng P."/>
            <person name="Satapoomin P."/>
            <person name="Huang J."/>
            <person name="Bowman M."/>
            <person name="Iovene M."/>
            <person name="Sanseverino W."/>
            <person name="Cavagnaro P."/>
            <person name="Yildiz M."/>
            <person name="Macko-Podgorni A."/>
            <person name="Moranska E."/>
            <person name="Grzebelus E."/>
            <person name="Grzebelus D."/>
            <person name="Ashrafi H."/>
            <person name="Zheng Z."/>
            <person name="Cheng S."/>
            <person name="Spooner D."/>
            <person name="Van Deynze A."/>
            <person name="Simon P."/>
        </authorList>
    </citation>
    <scope>NUCLEOTIDE SEQUENCE [LARGE SCALE GENOMIC DNA]</scope>
    <source>
        <tissue evidence="3">Leaf</tissue>
    </source>
</reference>
<dbReference type="STRING" id="79200.A0A165A3L1"/>
<accession>A0A165A3L1</accession>
<dbReference type="InterPro" id="IPR029058">
    <property type="entry name" value="AB_hydrolase_fold"/>
</dbReference>
<sequence length="301" mass="33679">MVNIFAILKPVVWLLMKFYGLSPQIVETEPGTKIKIWVPSKTKSANKPNVVFLHGFAGDGIFSWMSQVMAISSTHAVYVPDLLFFGGSYTDKPGRSTAFQAEVMAAALRKVGVKKCTVVGLSYGACVGFKMAKLDPELVEFIVASDTIIELNESFVRVVLDHYGFDNFVEFLMPKTADGLIRFLTICNHGPVNLPQFAAKDFLREFYNNRKEKAELAEAWVIPDNEVKPISLSQKVHLVWGDDDKIFNSNVAERTKMQLGGHTTLHYIEDGGHAVQMEKPDLYNAELKKVLSSRIINSRED</sequence>
<protein>
    <recommendedName>
        <fullName evidence="2">AB hydrolase-1 domain-containing protein</fullName>
    </recommendedName>
</protein>
<evidence type="ECO:0000313" key="5">
    <source>
        <dbReference type="Proteomes" id="UP000077755"/>
    </source>
</evidence>
<dbReference type="Gramene" id="KZM96858">
    <property type="protein sequence ID" value="KZM96858"/>
    <property type="gene ID" value="DCAR_015780"/>
</dbReference>
<evidence type="ECO:0000256" key="1">
    <source>
        <dbReference type="SAM" id="SignalP"/>
    </source>
</evidence>
<proteinExistence type="predicted"/>
<dbReference type="InterPro" id="IPR052370">
    <property type="entry name" value="Meta-cleavage_hydrolase"/>
</dbReference>
<feature type="signal peptide" evidence="1">
    <location>
        <begin position="1"/>
        <end position="23"/>
    </location>
</feature>
<dbReference type="InterPro" id="IPR000073">
    <property type="entry name" value="AB_hydrolase_1"/>
</dbReference>
<gene>
    <name evidence="3" type="ORF">DCAR_015780</name>
    <name evidence="4" type="ORF">DCAR_0414922</name>
</gene>
<dbReference type="EMBL" id="CP093346">
    <property type="protein sequence ID" value="WOG95597.1"/>
    <property type="molecule type" value="Genomic_DNA"/>
</dbReference>
<dbReference type="PANTHER" id="PTHR43139">
    <property type="entry name" value="SI:DKEY-122A22.2"/>
    <property type="match status" value="1"/>
</dbReference>
<dbReference type="KEGG" id="dcr:108218277"/>
<dbReference type="SUPFAM" id="SSF53474">
    <property type="entry name" value="alpha/beta-Hydrolases"/>
    <property type="match status" value="1"/>
</dbReference>
<feature type="domain" description="AB hydrolase-1" evidence="2">
    <location>
        <begin position="48"/>
        <end position="280"/>
    </location>
</feature>
<keyword evidence="5" id="KW-1185">Reference proteome</keyword>
<name>A0A165A3L1_DAUCS</name>
<evidence type="ECO:0000259" key="2">
    <source>
        <dbReference type="Pfam" id="PF00561"/>
    </source>
</evidence>
<dbReference type="Pfam" id="PF00561">
    <property type="entry name" value="Abhydrolase_1"/>
    <property type="match status" value="1"/>
</dbReference>
<dbReference type="GO" id="GO:0016787">
    <property type="term" value="F:hydrolase activity"/>
    <property type="evidence" value="ECO:0007669"/>
    <property type="project" value="UniProtKB-ARBA"/>
</dbReference>
<reference evidence="4" key="2">
    <citation type="submission" date="2022-03" db="EMBL/GenBank/DDBJ databases">
        <title>Draft title - Genomic analysis of global carrot germplasm unveils the trajectory of domestication and the origin of high carotenoid orange carrot.</title>
        <authorList>
            <person name="Iorizzo M."/>
            <person name="Ellison S."/>
            <person name="Senalik D."/>
            <person name="Macko-Podgorni A."/>
            <person name="Grzebelus D."/>
            <person name="Bostan H."/>
            <person name="Rolling W."/>
            <person name="Curaba J."/>
            <person name="Simon P."/>
        </authorList>
    </citation>
    <scope>NUCLEOTIDE SEQUENCE</scope>
    <source>
        <tissue evidence="4">Leaf</tissue>
    </source>
</reference>
<keyword evidence="1" id="KW-0732">Signal</keyword>
<dbReference type="EMBL" id="LNRQ01000004">
    <property type="protein sequence ID" value="KZM96858.1"/>
    <property type="molecule type" value="Genomic_DNA"/>
</dbReference>
<evidence type="ECO:0000313" key="4">
    <source>
        <dbReference type="EMBL" id="WOG95597.1"/>
    </source>
</evidence>
<evidence type="ECO:0000313" key="3">
    <source>
        <dbReference type="EMBL" id="KZM96858.1"/>
    </source>
</evidence>
<organism evidence="3">
    <name type="scientific">Daucus carota subsp. sativus</name>
    <name type="common">Carrot</name>
    <dbReference type="NCBI Taxonomy" id="79200"/>
    <lineage>
        <taxon>Eukaryota</taxon>
        <taxon>Viridiplantae</taxon>
        <taxon>Streptophyta</taxon>
        <taxon>Embryophyta</taxon>
        <taxon>Tracheophyta</taxon>
        <taxon>Spermatophyta</taxon>
        <taxon>Magnoliopsida</taxon>
        <taxon>eudicotyledons</taxon>
        <taxon>Gunneridae</taxon>
        <taxon>Pentapetalae</taxon>
        <taxon>asterids</taxon>
        <taxon>campanulids</taxon>
        <taxon>Apiales</taxon>
        <taxon>Apiaceae</taxon>
        <taxon>Apioideae</taxon>
        <taxon>Scandiceae</taxon>
        <taxon>Daucinae</taxon>
        <taxon>Daucus</taxon>
        <taxon>Daucus sect. Daucus</taxon>
    </lineage>
</organism>
<feature type="chain" id="PRO_5007855127" description="AB hydrolase-1 domain-containing protein" evidence="1">
    <location>
        <begin position="24"/>
        <end position="301"/>
    </location>
</feature>
<dbReference type="PANTHER" id="PTHR43139:SF22">
    <property type="entry name" value="AB HYDROLASE-1 DOMAIN-CONTAINING PROTEIN"/>
    <property type="match status" value="1"/>
</dbReference>